<dbReference type="EMBL" id="JADQDQ010000013">
    <property type="protein sequence ID" value="MBF9239474.1"/>
    <property type="molecule type" value="Genomic_DNA"/>
</dbReference>
<sequence length="284" mass="30755">MQGALSIKNPGWGGSPPWVRDGYAHQNRVLAAGGSNVNLEYVISRFKLKYDYNLNLGAWLSPAFGSIKDAQGRVTRLFELSGKDLLLEGTCPYGCAVVPLNGIDTLIYTGAEVYKAIEQSGYNPGSGDMISYCAIKPASYTASSVYAKSFLNSVNGRYSWLYLNGVLPIWHDTTSRFPAVVASPWALNTWRVASQQAIRSIPSQSAYEFQGGVLQQVGAAVAIDATYVMNASYAFFLGGYNANSNTALDASRRYTGAMQEILFLRTYPGAATNAVLFANLASHF</sequence>
<evidence type="ECO:0000313" key="2">
    <source>
        <dbReference type="Proteomes" id="UP000597617"/>
    </source>
</evidence>
<evidence type="ECO:0000313" key="1">
    <source>
        <dbReference type="EMBL" id="MBF9239474.1"/>
    </source>
</evidence>
<accession>A0ABS0IM75</accession>
<dbReference type="Proteomes" id="UP000597617">
    <property type="component" value="Unassembled WGS sequence"/>
</dbReference>
<name>A0ABS0IM75_9BACT</name>
<proteinExistence type="predicted"/>
<gene>
    <name evidence="1" type="ORF">I2I05_18925</name>
</gene>
<comment type="caution">
    <text evidence="1">The sequence shown here is derived from an EMBL/GenBank/DDBJ whole genome shotgun (WGS) entry which is preliminary data.</text>
</comment>
<organism evidence="1 2">
    <name type="scientific">Hymenobacter jeongseonensis</name>
    <dbReference type="NCBI Taxonomy" id="2791027"/>
    <lineage>
        <taxon>Bacteria</taxon>
        <taxon>Pseudomonadati</taxon>
        <taxon>Bacteroidota</taxon>
        <taxon>Cytophagia</taxon>
        <taxon>Cytophagales</taxon>
        <taxon>Hymenobacteraceae</taxon>
        <taxon>Hymenobacter</taxon>
    </lineage>
</organism>
<keyword evidence="2" id="KW-1185">Reference proteome</keyword>
<protein>
    <submittedName>
        <fullName evidence="1">Uncharacterized protein</fullName>
    </submittedName>
</protein>
<dbReference type="RefSeq" id="WP_196283826.1">
    <property type="nucleotide sequence ID" value="NZ_JADQDQ010000013.1"/>
</dbReference>
<reference evidence="1 2" key="1">
    <citation type="submission" date="2020-11" db="EMBL/GenBank/DDBJ databases">
        <authorList>
            <person name="Kim M.K."/>
        </authorList>
    </citation>
    <scope>NUCLEOTIDE SEQUENCE [LARGE SCALE GENOMIC DNA]</scope>
    <source>
        <strain evidence="1 2">BT683</strain>
    </source>
</reference>